<feature type="transmembrane region" description="Helical" evidence="1">
    <location>
        <begin position="21"/>
        <end position="44"/>
    </location>
</feature>
<dbReference type="EMBL" id="CP077717">
    <property type="protein sequence ID" value="QXJ29212.1"/>
    <property type="molecule type" value="Genomic_DNA"/>
</dbReference>
<reference evidence="2" key="1">
    <citation type="journal article" date="2021" name="Environ. Microbiol.">
        <title>New insights into the diversity and evolution of the archaeal mobilome from three complete genomes of Saccharolobus shibatae.</title>
        <authorList>
            <person name="Medvedeva S."/>
            <person name="Brandt D."/>
            <person name="Cvirkaite-Krupovic V."/>
            <person name="Liu Y."/>
            <person name="Severinov K."/>
            <person name="Ishino S."/>
            <person name="Ishino Y."/>
            <person name="Prangishvili D."/>
            <person name="Kalinowski J."/>
            <person name="Krupovic M."/>
        </authorList>
    </citation>
    <scope>NUCLEOTIDE SEQUENCE</scope>
    <source>
        <strain evidence="2">B12</strain>
    </source>
</reference>
<sequence length="60" mass="6706">MTSVSIDAYIPIIYLTSSFNIYQYAFFNGIVWTLGLIASIAWFVMGYETGKGISIEEIEG</sequence>
<evidence type="ECO:0000313" key="2">
    <source>
        <dbReference type="EMBL" id="QXJ29212.1"/>
    </source>
</evidence>
<name>A0A8F5BPT4_SACSH</name>
<protein>
    <submittedName>
        <fullName evidence="2">Uncharacterized protein</fullName>
    </submittedName>
</protein>
<dbReference type="RefSeq" id="WP_218266079.1">
    <property type="nucleotide sequence ID" value="NZ_CP077717.1"/>
</dbReference>
<keyword evidence="1" id="KW-1133">Transmembrane helix</keyword>
<dbReference type="AlphaFoldDB" id="A0A8F5BPT4"/>
<dbReference type="Proteomes" id="UP000694018">
    <property type="component" value="Chromosome"/>
</dbReference>
<evidence type="ECO:0000313" key="3">
    <source>
        <dbReference type="Proteomes" id="UP000694018"/>
    </source>
</evidence>
<dbReference type="OrthoDB" id="27170at2157"/>
<dbReference type="GeneID" id="65563577"/>
<gene>
    <name evidence="2" type="ORF">J5U23_02081</name>
</gene>
<accession>A0A8F5BPT4</accession>
<dbReference type="KEGG" id="sshi:J5U23_02081"/>
<evidence type="ECO:0000256" key="1">
    <source>
        <dbReference type="SAM" id="Phobius"/>
    </source>
</evidence>
<keyword evidence="1" id="KW-0472">Membrane</keyword>
<keyword evidence="1" id="KW-0812">Transmembrane</keyword>
<proteinExistence type="predicted"/>
<organism evidence="2 3">
    <name type="scientific">Saccharolobus shibatae (strain ATCC 51178 / DSM 5389 / JCM 8931 / NBRC 15437 / B12)</name>
    <name type="common">Sulfolobus shibatae</name>
    <dbReference type="NCBI Taxonomy" id="523848"/>
    <lineage>
        <taxon>Archaea</taxon>
        <taxon>Thermoproteota</taxon>
        <taxon>Thermoprotei</taxon>
        <taxon>Sulfolobales</taxon>
        <taxon>Sulfolobaceae</taxon>
        <taxon>Saccharolobus</taxon>
    </lineage>
</organism>